<sequence>MRSLNISSYSKPSEYQVSDLPKPELHSPKDVLVKVYAASINPIDVKRADGALKLALKDSEFVTCAEEYIGLKPPSLSFEEAASIPLAAMTALQALRKYRGDLAGKTVFVPAGCSNPQISTFLIDFANGFHRIVSVSTLPSGDQLQSSSLMDLPHRPKIPMPFRMGLNLSDQIRKLRARRYNTEYSYMFLESSGKDLDDLRRHVEEGRLRTIVGTTVDLQDTSSVRNACDIVYSGRGGLGKVVIRVKADNSS</sequence>
<evidence type="ECO:0000313" key="3">
    <source>
        <dbReference type="EMBL" id="KAJ5086826.1"/>
    </source>
</evidence>
<dbReference type="InterPro" id="IPR020843">
    <property type="entry name" value="ER"/>
</dbReference>
<evidence type="ECO:0000259" key="2">
    <source>
        <dbReference type="SMART" id="SM00829"/>
    </source>
</evidence>
<dbReference type="InterPro" id="IPR050700">
    <property type="entry name" value="YIM1/Zinc_Alcohol_DH_Fams"/>
</dbReference>
<dbReference type="OrthoDB" id="191139at2759"/>
<comment type="caution">
    <text evidence="3">The sequence shown here is derived from an EMBL/GenBank/DDBJ whole genome shotgun (WGS) entry which is preliminary data.</text>
</comment>
<keyword evidence="4" id="KW-1185">Reference proteome</keyword>
<dbReference type="PANTHER" id="PTHR11695">
    <property type="entry name" value="ALCOHOL DEHYDROGENASE RELATED"/>
    <property type="match status" value="1"/>
</dbReference>
<dbReference type="Proteomes" id="UP001141434">
    <property type="component" value="Unassembled WGS sequence"/>
</dbReference>
<feature type="domain" description="Enoyl reductase (ER)" evidence="2">
    <location>
        <begin position="10"/>
        <end position="243"/>
    </location>
</feature>
<dbReference type="Gene3D" id="3.40.50.720">
    <property type="entry name" value="NAD(P)-binding Rossmann-like Domain"/>
    <property type="match status" value="2"/>
</dbReference>
<proteinExistence type="predicted"/>
<protein>
    <recommendedName>
        <fullName evidence="2">Enoyl reductase (ER) domain-containing protein</fullName>
    </recommendedName>
</protein>
<dbReference type="GO" id="GO:0016491">
    <property type="term" value="F:oxidoreductase activity"/>
    <property type="evidence" value="ECO:0007669"/>
    <property type="project" value="InterPro"/>
</dbReference>
<dbReference type="AlphaFoldDB" id="A0A9W9ERW9"/>
<evidence type="ECO:0000313" key="4">
    <source>
        <dbReference type="Proteomes" id="UP001141434"/>
    </source>
</evidence>
<dbReference type="InterPro" id="IPR011032">
    <property type="entry name" value="GroES-like_sf"/>
</dbReference>
<feature type="region of interest" description="Disordered" evidence="1">
    <location>
        <begin position="1"/>
        <end position="22"/>
    </location>
</feature>
<dbReference type="SUPFAM" id="SSF50129">
    <property type="entry name" value="GroES-like"/>
    <property type="match status" value="1"/>
</dbReference>
<organism evidence="3 4">
    <name type="scientific">Penicillium alfredii</name>
    <dbReference type="NCBI Taxonomy" id="1506179"/>
    <lineage>
        <taxon>Eukaryota</taxon>
        <taxon>Fungi</taxon>
        <taxon>Dikarya</taxon>
        <taxon>Ascomycota</taxon>
        <taxon>Pezizomycotina</taxon>
        <taxon>Eurotiomycetes</taxon>
        <taxon>Eurotiomycetidae</taxon>
        <taxon>Eurotiales</taxon>
        <taxon>Aspergillaceae</taxon>
        <taxon>Penicillium</taxon>
    </lineage>
</organism>
<reference evidence="3" key="2">
    <citation type="journal article" date="2023" name="IMA Fungus">
        <title>Comparative genomic study of the Penicillium genus elucidates a diverse pangenome and 15 lateral gene transfer events.</title>
        <authorList>
            <person name="Petersen C."/>
            <person name="Sorensen T."/>
            <person name="Nielsen M.R."/>
            <person name="Sondergaard T.E."/>
            <person name="Sorensen J.L."/>
            <person name="Fitzpatrick D.A."/>
            <person name="Frisvad J.C."/>
            <person name="Nielsen K.L."/>
        </authorList>
    </citation>
    <scope>NUCLEOTIDE SEQUENCE</scope>
    <source>
        <strain evidence="3">IBT 34128</strain>
    </source>
</reference>
<gene>
    <name evidence="3" type="ORF">NUU61_008133</name>
</gene>
<dbReference type="Gene3D" id="3.90.180.10">
    <property type="entry name" value="Medium-chain alcohol dehydrogenases, catalytic domain"/>
    <property type="match status" value="3"/>
</dbReference>
<dbReference type="SMART" id="SM00829">
    <property type="entry name" value="PKS_ER"/>
    <property type="match status" value="1"/>
</dbReference>
<feature type="compositionally biased region" description="Polar residues" evidence="1">
    <location>
        <begin position="1"/>
        <end position="16"/>
    </location>
</feature>
<dbReference type="GeneID" id="81397827"/>
<dbReference type="PANTHER" id="PTHR11695:SF294">
    <property type="entry name" value="RETICULON-4-INTERACTING PROTEIN 1, MITOCHONDRIAL"/>
    <property type="match status" value="1"/>
</dbReference>
<reference evidence="3" key="1">
    <citation type="submission" date="2022-11" db="EMBL/GenBank/DDBJ databases">
        <authorList>
            <person name="Petersen C."/>
        </authorList>
    </citation>
    <scope>NUCLEOTIDE SEQUENCE</scope>
    <source>
        <strain evidence="3">IBT 34128</strain>
    </source>
</reference>
<name>A0A9W9ERW9_9EURO</name>
<dbReference type="EMBL" id="JAPMSZ010000010">
    <property type="protein sequence ID" value="KAJ5086826.1"/>
    <property type="molecule type" value="Genomic_DNA"/>
</dbReference>
<evidence type="ECO:0000256" key="1">
    <source>
        <dbReference type="SAM" id="MobiDB-lite"/>
    </source>
</evidence>
<accession>A0A9W9ERW9</accession>
<dbReference type="RefSeq" id="XP_056508951.1">
    <property type="nucleotide sequence ID" value="XM_056658658.1"/>
</dbReference>